<keyword evidence="1" id="KW-0732">Signal</keyword>
<protein>
    <recommendedName>
        <fullName evidence="4">VCBS repeat-containing protein</fullName>
    </recommendedName>
</protein>
<comment type="caution">
    <text evidence="2">The sequence shown here is derived from an EMBL/GenBank/DDBJ whole genome shotgun (WGS) entry which is preliminary data.</text>
</comment>
<dbReference type="InterPro" id="IPR013517">
    <property type="entry name" value="FG-GAP"/>
</dbReference>
<reference evidence="2" key="1">
    <citation type="submission" date="2021-02" db="EMBL/GenBank/DDBJ databases">
        <authorList>
            <person name="Nowell W R."/>
        </authorList>
    </citation>
    <scope>NUCLEOTIDE SEQUENCE</scope>
</reference>
<evidence type="ECO:0000313" key="2">
    <source>
        <dbReference type="EMBL" id="CAF1578536.1"/>
    </source>
</evidence>
<dbReference type="AlphaFoldDB" id="A0A815Z3Q5"/>
<dbReference type="OrthoDB" id="10022113at2759"/>
<dbReference type="SUPFAM" id="SSF69318">
    <property type="entry name" value="Integrin alpha N-terminal domain"/>
    <property type="match status" value="4"/>
</dbReference>
<dbReference type="Pfam" id="PF13517">
    <property type="entry name" value="FG-GAP_3"/>
    <property type="match status" value="9"/>
</dbReference>
<dbReference type="PANTHER" id="PTHR46580">
    <property type="entry name" value="SENSOR KINASE-RELATED"/>
    <property type="match status" value="1"/>
</dbReference>
<feature type="non-terminal residue" evidence="2">
    <location>
        <position position="1"/>
    </location>
</feature>
<dbReference type="Gene3D" id="2.40.128.340">
    <property type="match status" value="2"/>
</dbReference>
<evidence type="ECO:0008006" key="4">
    <source>
        <dbReference type="Google" id="ProtNLM"/>
    </source>
</evidence>
<accession>A0A815Z3Q5</accession>
<dbReference type="Gene3D" id="2.30.30.100">
    <property type="match status" value="3"/>
</dbReference>
<dbReference type="Gene3D" id="2.130.10.130">
    <property type="entry name" value="Integrin alpha, N-terminal"/>
    <property type="match status" value="5"/>
</dbReference>
<sequence>AINRQFFCRFREHGERYSTGDNSYPCSVALGDFNGDHFIDAAVVYTTIDQVCIFQGSENGTFQATEQFLIGSSLSRKFIVAGRLNVNTTLDLIVVDSSTNNTIVLEGTGDGKFAVKAKHSTGSNSGPYVIAAGDFDHDSKSDIVVVNYGINSILVLRSYTTSLISTENRWSPDSEFQPLSMIVYDINNDQNLDVIAADGSSNSVVLFLGNGNGLFDMREAFSIKNDQSGPYLIAVGNFNNDNQTDIVVTLYLTYKVRIYFGQKNGSFVQGYECEVSPDWMLIVLLAGDFNDDKNLDLVVGNADDGQLAILLGNGNGSLGEPLYYTSVYSSDILVAMGDFNSDNITDFAIANSDSHAFVISLGNGDGTFKDPTYLSNEDYYTNCLVIGDLNKDTIVDIVITIPDNSGIGISLGKKDGTFESMYFYEDELGSYPMFIVLNYFNKDSNIDIAILNSITPSIDVFYGNGDGMFRTNSTLNLENGSDPLLMATGDFNKDGEIDIVTADTVSNDLSLFLLQYKPDFINKNTYPQESGAHPSAVTVGDFNNDLQMDIVVANSGTNEVRILMDYSSSSTFMKTATYSTGENSHPQQVVVADFNKDSQLDIAVVNSWSNTLKVFLISNNGTTANSTEYSTGSKSSPNSLAVGDFNKDGWTDIVVANNESSNIGIFLGYDYPTFNSQIIRIEQHNSYTTYVVVGDFNGDSQWDIAVTCFKKNSVSVFLGLGNGTFENEISNPLPTSSYPTAMVVGDFNNDNQSDIVVVNSRGKTISVLLGYGNGTFATDISKSTGKSSPVFIAMGDFNKDNKLDIAVAFQKDDNVGVFMGYGNGSFSEQIVYKLPNGSSPVWLIVHDFNKDNAQDMAVANSDGNNVGIFLGYGNGTFRNASLYSTGSDSAPCSIAIGDFNGDNRMDIAAANVKDGNIVILFGYNNEIFMLEAAYGVEPGFVLKSIVVDDVNGDTILDIIISGQGSGRNNIGVLYGLNDGTFLVRKSYSTGVTAAALSIAIADFDNDDGKDFVTSNSNNNSISIMLRYKSEPFGEQTTIFTGDNSQPYSVAVSDFDNNDNLDIAVANSKTNNIGIFLGNGDGTFIDQYTIDSDLISVPVFIAVGEFNNDEKVDMVIANANKNTICILKGYGNGSFTVVQCYSTGLGSAPSSVSVGDFNQNNQTDLVVTEEGINTAVVFYGVGNGTFAKSNSYSLGYNSHPVSAAIGDFDNDGWLDIVVTNDDWGYVDVLLQTC</sequence>
<dbReference type="EMBL" id="CAJNOW010010297">
    <property type="protein sequence ID" value="CAF1578536.1"/>
    <property type="molecule type" value="Genomic_DNA"/>
</dbReference>
<dbReference type="PANTHER" id="PTHR46580:SF4">
    <property type="entry name" value="ATP_GTP-BINDING PROTEIN"/>
    <property type="match status" value="1"/>
</dbReference>
<evidence type="ECO:0000313" key="3">
    <source>
        <dbReference type="Proteomes" id="UP000663834"/>
    </source>
</evidence>
<dbReference type="Proteomes" id="UP000663834">
    <property type="component" value="Unassembled WGS sequence"/>
</dbReference>
<organism evidence="2 3">
    <name type="scientific">Rotaria magnacalcarata</name>
    <dbReference type="NCBI Taxonomy" id="392030"/>
    <lineage>
        <taxon>Eukaryota</taxon>
        <taxon>Metazoa</taxon>
        <taxon>Spiralia</taxon>
        <taxon>Gnathifera</taxon>
        <taxon>Rotifera</taxon>
        <taxon>Eurotatoria</taxon>
        <taxon>Bdelloidea</taxon>
        <taxon>Philodinida</taxon>
        <taxon>Philodinidae</taxon>
        <taxon>Rotaria</taxon>
    </lineage>
</organism>
<dbReference type="InterPro" id="IPR028994">
    <property type="entry name" value="Integrin_alpha_N"/>
</dbReference>
<proteinExistence type="predicted"/>
<gene>
    <name evidence="2" type="ORF">KQP761_LOCUS19915</name>
</gene>
<name>A0A815Z3Q5_9BILA</name>
<evidence type="ECO:0000256" key="1">
    <source>
        <dbReference type="ARBA" id="ARBA00022729"/>
    </source>
</evidence>